<protein>
    <recommendedName>
        <fullName evidence="4">CCHC-type domain-containing protein</fullName>
    </recommendedName>
</protein>
<sequence>MAKELFEALADVIVCTHITGLQRVRGGNDKVAKYQSNRLDGEQTVRIRVKDISLSVDDGVILRSLKLRVKDKLTNCENGDRLYIVKSSSLSATLPKFMAFGHFTGRVFHPGQNSENKELKCKKCLETGHKTIDYENDWRCLDCHQIGHKKGECELECNPSSTPQSDIEVTPIQDSSQQAEHSEPSSPRAKKKKRKKAIKGQKPIDAFVVIGADNKDTPNKGKKPIASERSPPTPAEVLNDESKISRLKDCDTRL</sequence>
<feature type="compositionally biased region" description="Polar residues" evidence="1">
    <location>
        <begin position="159"/>
        <end position="179"/>
    </location>
</feature>
<name>A0ABY7F662_MYAAR</name>
<evidence type="ECO:0000256" key="1">
    <source>
        <dbReference type="SAM" id="MobiDB-lite"/>
    </source>
</evidence>
<proteinExistence type="predicted"/>
<dbReference type="SUPFAM" id="SSF57756">
    <property type="entry name" value="Retrovirus zinc finger-like domains"/>
    <property type="match status" value="1"/>
</dbReference>
<feature type="region of interest" description="Disordered" evidence="1">
    <location>
        <begin position="159"/>
        <end position="254"/>
    </location>
</feature>
<feature type="compositionally biased region" description="Basic residues" evidence="1">
    <location>
        <begin position="188"/>
        <end position="199"/>
    </location>
</feature>
<dbReference type="Proteomes" id="UP001164746">
    <property type="component" value="Chromosome 10"/>
</dbReference>
<accession>A0ABY7F662</accession>
<feature type="compositionally biased region" description="Basic and acidic residues" evidence="1">
    <location>
        <begin position="240"/>
        <end position="254"/>
    </location>
</feature>
<organism evidence="2 3">
    <name type="scientific">Mya arenaria</name>
    <name type="common">Soft-shell clam</name>
    <dbReference type="NCBI Taxonomy" id="6604"/>
    <lineage>
        <taxon>Eukaryota</taxon>
        <taxon>Metazoa</taxon>
        <taxon>Spiralia</taxon>
        <taxon>Lophotrochozoa</taxon>
        <taxon>Mollusca</taxon>
        <taxon>Bivalvia</taxon>
        <taxon>Autobranchia</taxon>
        <taxon>Heteroconchia</taxon>
        <taxon>Euheterodonta</taxon>
        <taxon>Imparidentia</taxon>
        <taxon>Neoheterodontei</taxon>
        <taxon>Myida</taxon>
        <taxon>Myoidea</taxon>
        <taxon>Myidae</taxon>
        <taxon>Mya</taxon>
    </lineage>
</organism>
<keyword evidence="3" id="KW-1185">Reference proteome</keyword>
<evidence type="ECO:0000313" key="3">
    <source>
        <dbReference type="Proteomes" id="UP001164746"/>
    </source>
</evidence>
<evidence type="ECO:0000313" key="2">
    <source>
        <dbReference type="EMBL" id="WAR17690.1"/>
    </source>
</evidence>
<gene>
    <name evidence="2" type="ORF">MAR_032284</name>
</gene>
<dbReference type="InterPro" id="IPR036875">
    <property type="entry name" value="Znf_CCHC_sf"/>
</dbReference>
<evidence type="ECO:0008006" key="4">
    <source>
        <dbReference type="Google" id="ProtNLM"/>
    </source>
</evidence>
<reference evidence="2" key="1">
    <citation type="submission" date="2022-11" db="EMBL/GenBank/DDBJ databases">
        <title>Centuries of genome instability and evolution in soft-shell clam transmissible cancer (bioRxiv).</title>
        <authorList>
            <person name="Hart S.F.M."/>
            <person name="Yonemitsu M.A."/>
            <person name="Giersch R.M."/>
            <person name="Beal B.F."/>
            <person name="Arriagada G."/>
            <person name="Davis B.W."/>
            <person name="Ostrander E.A."/>
            <person name="Goff S.P."/>
            <person name="Metzger M.J."/>
        </authorList>
    </citation>
    <scope>NUCLEOTIDE SEQUENCE</scope>
    <source>
        <strain evidence="2">MELC-2E11</strain>
        <tissue evidence="2">Siphon/mantle</tissue>
    </source>
</reference>
<dbReference type="EMBL" id="CP111021">
    <property type="protein sequence ID" value="WAR17690.1"/>
    <property type="molecule type" value="Genomic_DNA"/>
</dbReference>